<evidence type="ECO:0000313" key="1">
    <source>
        <dbReference type="EMBL" id="QHE63982.1"/>
    </source>
</evidence>
<accession>A0A6I6UX90</accession>
<protein>
    <submittedName>
        <fullName evidence="1">Uncharacterized protein</fullName>
    </submittedName>
</protein>
<keyword evidence="1" id="KW-0614">Plasmid</keyword>
<reference evidence="1 2" key="1">
    <citation type="submission" date="2019-06" db="EMBL/GenBank/DDBJ databases">
        <title>An operon consisting of a P-type ATPase gene and a transcriptional regular gene given the different cadmium resistance in Bacillus vietamensis 151-6 and Bacillus marisflavi 151-25.</title>
        <authorList>
            <person name="Yu X."/>
        </authorList>
    </citation>
    <scope>NUCLEOTIDE SEQUENCE [LARGE SCALE GENOMIC DNA]</scope>
    <source>
        <strain evidence="1 2">151-6</strain>
        <plasmid evidence="1 2">p6</plasmid>
    </source>
</reference>
<dbReference type="AlphaFoldDB" id="A0A6I6UX90"/>
<organism evidence="1 2">
    <name type="scientific">Rossellomorea vietnamensis</name>
    <dbReference type="NCBI Taxonomy" id="218284"/>
    <lineage>
        <taxon>Bacteria</taxon>
        <taxon>Bacillati</taxon>
        <taxon>Bacillota</taxon>
        <taxon>Bacilli</taxon>
        <taxon>Bacillales</taxon>
        <taxon>Bacillaceae</taxon>
        <taxon>Rossellomorea</taxon>
    </lineage>
</organism>
<dbReference type="EMBL" id="CP047395">
    <property type="protein sequence ID" value="QHE63982.1"/>
    <property type="molecule type" value="Genomic_DNA"/>
</dbReference>
<dbReference type="RefSeq" id="WP_159363405.1">
    <property type="nucleotide sequence ID" value="NZ_CP047395.1"/>
</dbReference>
<geneLocation type="plasmid" evidence="1 2">
    <name>p6</name>
</geneLocation>
<evidence type="ECO:0000313" key="2">
    <source>
        <dbReference type="Proteomes" id="UP000465062"/>
    </source>
</evidence>
<sequence>MEPVKCGNCDKELNVSMEIEYSRTINEFFCNPNCAKDRYFSYMDSSVFDKDDETLLQEEDLKIIDGKLIHKDW</sequence>
<proteinExistence type="predicted"/>
<name>A0A6I6UX90_9BACI</name>
<gene>
    <name evidence="1" type="ORF">FHE72_23615</name>
</gene>
<dbReference type="KEGG" id="bvq:FHE72_23615"/>
<dbReference type="Proteomes" id="UP000465062">
    <property type="component" value="Plasmid p6"/>
</dbReference>